<accession>A0ABT5RVM4</accession>
<comment type="caution">
    <text evidence="1">The sequence shown here is derived from an EMBL/GenBank/DDBJ whole genome shotgun (WGS) entry which is preliminary data.</text>
</comment>
<evidence type="ECO:0000313" key="2">
    <source>
        <dbReference type="Proteomes" id="UP001148932"/>
    </source>
</evidence>
<dbReference type="Proteomes" id="UP001148932">
    <property type="component" value="Unassembled WGS sequence"/>
</dbReference>
<organism evidence="1 2">
    <name type="scientific">Acidovorax benzenivorans</name>
    <dbReference type="NCBI Taxonomy" id="2987520"/>
    <lineage>
        <taxon>Bacteria</taxon>
        <taxon>Pseudomonadati</taxon>
        <taxon>Pseudomonadota</taxon>
        <taxon>Betaproteobacteria</taxon>
        <taxon>Burkholderiales</taxon>
        <taxon>Comamonadaceae</taxon>
        <taxon>Acidovorax</taxon>
    </lineage>
</organism>
<sequence>MATFYERVLILCKTYPSPSATYSETSCVAGMTEAGILIRLFPVPFRLIADEQQFRKWQWISVLLEKARDDHRPESHRIYIDKIECDTNSLPSGKEGWPRRMELLRKIPVHADFAAAEAARQHGNATLAMMRPARIVRLEIRPTKNSDWTEEERAKLTQMDQQSNLFSEEESRRQVALLEKIPFDFYYHYECVTEGQSFIYHHKLVDWEVGALYRRLRKQHGASGWESPFRDKYERELPSRDLILLLGTIHRFPDQWLIISVICPPKPQPEDQSQLGLF</sequence>
<gene>
    <name evidence="1" type="ORF">OIN59_09930</name>
</gene>
<reference evidence="1" key="1">
    <citation type="submission" date="2022-10" db="EMBL/GenBank/DDBJ databases">
        <title>Description of microaerobic benzene degrading bacteria.</title>
        <authorList>
            <person name="Bedics A."/>
            <person name="Tancsics A."/>
            <person name="Banerjee S."/>
        </authorList>
    </citation>
    <scope>NUCLEOTIDE SEQUENCE</scope>
    <source>
        <strain evidence="1">D2M1</strain>
    </source>
</reference>
<dbReference type="EMBL" id="JAPCKI010000004">
    <property type="protein sequence ID" value="MDD2177754.1"/>
    <property type="molecule type" value="Genomic_DNA"/>
</dbReference>
<protein>
    <submittedName>
        <fullName evidence="1">Uncharacterized protein</fullName>
    </submittedName>
</protein>
<name>A0ABT5RVM4_9BURK</name>
<evidence type="ECO:0000313" key="1">
    <source>
        <dbReference type="EMBL" id="MDD2177754.1"/>
    </source>
</evidence>
<keyword evidence="2" id="KW-1185">Reference proteome</keyword>
<proteinExistence type="predicted"/>
<dbReference type="RefSeq" id="WP_274109722.1">
    <property type="nucleotide sequence ID" value="NZ_JAPCKI010000004.1"/>
</dbReference>